<dbReference type="AlphaFoldDB" id="X0WSM9"/>
<reference evidence="2" key="1">
    <citation type="journal article" date="2014" name="Front. Microbiol.">
        <title>High frequency of phylogenetically diverse reductive dehalogenase-homologous genes in deep subseafloor sedimentary metagenomes.</title>
        <authorList>
            <person name="Kawai M."/>
            <person name="Futagami T."/>
            <person name="Toyoda A."/>
            <person name="Takaki Y."/>
            <person name="Nishi S."/>
            <person name="Hori S."/>
            <person name="Arai W."/>
            <person name="Tsubouchi T."/>
            <person name="Morono Y."/>
            <person name="Uchiyama I."/>
            <person name="Ito T."/>
            <person name="Fujiyama A."/>
            <person name="Inagaki F."/>
            <person name="Takami H."/>
        </authorList>
    </citation>
    <scope>NUCLEOTIDE SEQUENCE</scope>
    <source>
        <strain evidence="2">Expedition CK06-06</strain>
    </source>
</reference>
<accession>X0WSM9</accession>
<organism evidence="2">
    <name type="scientific">marine sediment metagenome</name>
    <dbReference type="NCBI Taxonomy" id="412755"/>
    <lineage>
        <taxon>unclassified sequences</taxon>
        <taxon>metagenomes</taxon>
        <taxon>ecological metagenomes</taxon>
    </lineage>
</organism>
<comment type="caution">
    <text evidence="2">The sequence shown here is derived from an EMBL/GenBank/DDBJ whole genome shotgun (WGS) entry which is preliminary data.</text>
</comment>
<evidence type="ECO:0000313" key="2">
    <source>
        <dbReference type="EMBL" id="GAG26217.1"/>
    </source>
</evidence>
<sequence>MNLYGHGIPHKKGFGIRVKCTACEGSGQTRYEEKEPEPRRRRSGRPRRGHPQKSRTENQGKFWYDSEINILKECFETDSKEEIMAKLPKRTWRAIRKQASRMKLDRGHLKWKSRKKKK</sequence>
<name>X0WSM9_9ZZZZ</name>
<evidence type="ECO:0000256" key="1">
    <source>
        <dbReference type="SAM" id="MobiDB-lite"/>
    </source>
</evidence>
<protein>
    <submittedName>
        <fullName evidence="2">Uncharacterized protein</fullName>
    </submittedName>
</protein>
<proteinExistence type="predicted"/>
<dbReference type="EMBL" id="BARS01034803">
    <property type="protein sequence ID" value="GAG26217.1"/>
    <property type="molecule type" value="Genomic_DNA"/>
</dbReference>
<feature type="region of interest" description="Disordered" evidence="1">
    <location>
        <begin position="26"/>
        <end position="60"/>
    </location>
</feature>
<gene>
    <name evidence="2" type="ORF">S01H1_53722</name>
</gene>
<feature type="compositionally biased region" description="Basic residues" evidence="1">
    <location>
        <begin position="39"/>
        <end position="53"/>
    </location>
</feature>